<sequence length="173" mass="20779">METVFTIIALFLFFLFIFRHKRIETKIVINQPIDQVWQLFTCTSSYSEWNTLFGLDQFPTYIGQQIIVDLYDENKNVKFQMQPEVKKIDQYHLEWEGKLYINGLFNGRHQFVFTKIDANTTQFIQTEDFNGLLVPILNYFIIQSTQLNFERMNESLKQYLEDHSFNKNTFKIS</sequence>
<dbReference type="AlphaFoldDB" id="A0A5N4WE50"/>
<dbReference type="PANTHER" id="PTHR36166:SF1">
    <property type="entry name" value="SRPBCC DOMAIN-CONTAINING PROTEIN"/>
    <property type="match status" value="1"/>
</dbReference>
<protein>
    <submittedName>
        <fullName evidence="1">SRPBCC domain-containing protein</fullName>
    </submittedName>
</protein>
<dbReference type="RefSeq" id="WP_151505008.1">
    <property type="nucleotide sequence ID" value="NZ_VXLD01000009.1"/>
</dbReference>
<dbReference type="CDD" id="cd07822">
    <property type="entry name" value="SRPBCC_4"/>
    <property type="match status" value="1"/>
</dbReference>
<comment type="caution">
    <text evidence="1">The sequence shown here is derived from an EMBL/GenBank/DDBJ whole genome shotgun (WGS) entry which is preliminary data.</text>
</comment>
<dbReference type="Proteomes" id="UP000325788">
    <property type="component" value="Unassembled WGS sequence"/>
</dbReference>
<dbReference type="PROSITE" id="PS00018">
    <property type="entry name" value="EF_HAND_1"/>
    <property type="match status" value="1"/>
</dbReference>
<evidence type="ECO:0000313" key="2">
    <source>
        <dbReference type="Proteomes" id="UP000325788"/>
    </source>
</evidence>
<gene>
    <name evidence="1" type="ORF">F4W09_12645</name>
</gene>
<organism evidence="1 2">
    <name type="scientific">Acinetobacter tandoii</name>
    <dbReference type="NCBI Taxonomy" id="202954"/>
    <lineage>
        <taxon>Bacteria</taxon>
        <taxon>Pseudomonadati</taxon>
        <taxon>Pseudomonadota</taxon>
        <taxon>Gammaproteobacteria</taxon>
        <taxon>Moraxellales</taxon>
        <taxon>Moraxellaceae</taxon>
        <taxon>Acinetobacter</taxon>
    </lineage>
</organism>
<name>A0A5N4WE50_9GAMM</name>
<accession>A0A5N4WE50</accession>
<dbReference type="Gene3D" id="3.30.530.20">
    <property type="match status" value="1"/>
</dbReference>
<dbReference type="InterPro" id="IPR023393">
    <property type="entry name" value="START-like_dom_sf"/>
</dbReference>
<dbReference type="SUPFAM" id="SSF55961">
    <property type="entry name" value="Bet v1-like"/>
    <property type="match status" value="1"/>
</dbReference>
<dbReference type="InterPro" id="IPR018247">
    <property type="entry name" value="EF_Hand_1_Ca_BS"/>
</dbReference>
<proteinExistence type="predicted"/>
<dbReference type="PANTHER" id="PTHR36166">
    <property type="entry name" value="CHROMOSOME 9, WHOLE GENOME SHOTGUN SEQUENCE"/>
    <property type="match status" value="1"/>
</dbReference>
<dbReference type="EMBL" id="VXLD01000009">
    <property type="protein sequence ID" value="KAB1853295.1"/>
    <property type="molecule type" value="Genomic_DNA"/>
</dbReference>
<reference evidence="1 2" key="1">
    <citation type="submission" date="2019-09" db="EMBL/GenBank/DDBJ databases">
        <title>Draft genome sequence of Acinetobacter tandoii W4-4-4 isolated from environmental water sample.</title>
        <authorList>
            <person name="Wee S.K."/>
            <person name="Yan B."/>
            <person name="Mustaffa S.B."/>
            <person name="Yap E.P.H."/>
        </authorList>
    </citation>
    <scope>NUCLEOTIDE SEQUENCE [LARGE SCALE GENOMIC DNA]</scope>
    <source>
        <strain evidence="1 2">W4-4-4</strain>
    </source>
</reference>
<evidence type="ECO:0000313" key="1">
    <source>
        <dbReference type="EMBL" id="KAB1853295.1"/>
    </source>
</evidence>